<evidence type="ECO:0000313" key="2">
    <source>
        <dbReference type="EMBL" id="CAI2363989.1"/>
    </source>
</evidence>
<keyword evidence="3" id="KW-1185">Reference proteome</keyword>
<proteinExistence type="predicted"/>
<reference evidence="2" key="1">
    <citation type="submission" date="2023-07" db="EMBL/GenBank/DDBJ databases">
        <authorList>
            <consortium name="AG Swart"/>
            <person name="Singh M."/>
            <person name="Singh A."/>
            <person name="Seah K."/>
            <person name="Emmerich C."/>
        </authorList>
    </citation>
    <scope>NUCLEOTIDE SEQUENCE</scope>
    <source>
        <strain evidence="2">DP1</strain>
    </source>
</reference>
<gene>
    <name evidence="2" type="ORF">ECRASSUSDP1_LOCUS5329</name>
</gene>
<organism evidence="2 3">
    <name type="scientific">Euplotes crassus</name>
    <dbReference type="NCBI Taxonomy" id="5936"/>
    <lineage>
        <taxon>Eukaryota</taxon>
        <taxon>Sar</taxon>
        <taxon>Alveolata</taxon>
        <taxon>Ciliophora</taxon>
        <taxon>Intramacronucleata</taxon>
        <taxon>Spirotrichea</taxon>
        <taxon>Hypotrichia</taxon>
        <taxon>Euplotida</taxon>
        <taxon>Euplotidae</taxon>
        <taxon>Moneuplotes</taxon>
    </lineage>
</organism>
<sequence>MEESDSISLQPKSRTELNPEIKDPIVVKLENGSSFNINIKELCKYSEDLLREEIKLSNRELAEENDEADSEDYISFTELRVLDLKLYILKLISIRPGTRKVEQISLFTESRNDNKESSKAISNDKIFDVKNKYETDHVSDCENLASIIYQNGLTFSMMLNNCKVSLSINQKLGSSSSNIQIETVSSCSVYYLKLLILQKLSCKDPNEETCIADLNLHYGKINLKDDKLLSDYGINGLISSASTQPATNSRRKRATNLSISDNGIYDLTLVVAEKSKEGTLKLGIDFTFNTIKNVKRLEWSERAPDYCEIQNGMCWMCYCNNEECTIHKNLFIINRGYGKFSLTKDLKKRAKCPQCKSSEILVRNIGFVKSEWKMQGILKTGVDNKVNSSGKSYDKKLYTFKEMDYQADWVELKMEVSRTEPLPSVKTESDNFTIHESAKDSKKESHKEVNKETSKKSKKTSKKAELAEKDREDPIEDICDAPSSRMQEGCIGSLLCCKFFSS</sequence>
<evidence type="ECO:0008006" key="4">
    <source>
        <dbReference type="Google" id="ProtNLM"/>
    </source>
</evidence>
<dbReference type="Proteomes" id="UP001295684">
    <property type="component" value="Unassembled WGS sequence"/>
</dbReference>
<evidence type="ECO:0000256" key="1">
    <source>
        <dbReference type="SAM" id="MobiDB-lite"/>
    </source>
</evidence>
<accession>A0AAD1X7R7</accession>
<protein>
    <recommendedName>
        <fullName evidence="4">Ubiquitin-like domain-containing protein</fullName>
    </recommendedName>
</protein>
<evidence type="ECO:0000313" key="3">
    <source>
        <dbReference type="Proteomes" id="UP001295684"/>
    </source>
</evidence>
<feature type="region of interest" description="Disordered" evidence="1">
    <location>
        <begin position="423"/>
        <end position="482"/>
    </location>
</feature>
<feature type="compositionally biased region" description="Basic and acidic residues" evidence="1">
    <location>
        <begin position="462"/>
        <end position="472"/>
    </location>
</feature>
<comment type="caution">
    <text evidence="2">The sequence shown here is derived from an EMBL/GenBank/DDBJ whole genome shotgun (WGS) entry which is preliminary data.</text>
</comment>
<dbReference type="EMBL" id="CAMPGE010005141">
    <property type="protein sequence ID" value="CAI2363989.1"/>
    <property type="molecule type" value="Genomic_DNA"/>
</dbReference>
<feature type="compositionally biased region" description="Basic and acidic residues" evidence="1">
    <location>
        <begin position="436"/>
        <end position="455"/>
    </location>
</feature>
<name>A0AAD1X7R7_EUPCR</name>
<dbReference type="AlphaFoldDB" id="A0AAD1X7R7"/>